<accession>A0A7R9FQW8</accession>
<gene>
    <name evidence="3" type="ORF">DSTB1V02_LOCUS11166</name>
</gene>
<feature type="domain" description="Ig-like" evidence="2">
    <location>
        <begin position="78"/>
        <end position="121"/>
    </location>
</feature>
<dbReference type="Pfam" id="PF08205">
    <property type="entry name" value="C2-set_2"/>
    <property type="match status" value="1"/>
</dbReference>
<dbReference type="EMBL" id="LR903037">
    <property type="protein sequence ID" value="CAD7251399.1"/>
    <property type="molecule type" value="Genomic_DNA"/>
</dbReference>
<dbReference type="EMBL" id="CAJPEV010003520">
    <property type="protein sequence ID" value="CAG0899934.1"/>
    <property type="molecule type" value="Genomic_DNA"/>
</dbReference>
<dbReference type="Gene3D" id="2.60.40.10">
    <property type="entry name" value="Immunoglobulins"/>
    <property type="match status" value="1"/>
</dbReference>
<protein>
    <recommendedName>
        <fullName evidence="2">Ig-like domain-containing protein</fullName>
    </recommendedName>
</protein>
<dbReference type="InterPro" id="IPR007110">
    <property type="entry name" value="Ig-like_dom"/>
</dbReference>
<sequence length="206" mass="22897">LPFPLHPQVEASTEKQVVLKNLSLRSSGLYICEVSAEAPTYKTQQQSASMEIYGISKDRWEDHELFVILREDLPDSEPLLTGTGVGGLRPRISIGDRVVFNCTSYSSSPPAQVAWFINGKKVDKERLVKSYSTVKEGDGTETVISGLEFIVRQKHVESGAVRVKCVATLHTLQSNTLYERSSEKILLAPDYDVDHHSGHRVMGEPL</sequence>
<organism evidence="3">
    <name type="scientific">Darwinula stevensoni</name>
    <dbReference type="NCBI Taxonomy" id="69355"/>
    <lineage>
        <taxon>Eukaryota</taxon>
        <taxon>Metazoa</taxon>
        <taxon>Ecdysozoa</taxon>
        <taxon>Arthropoda</taxon>
        <taxon>Crustacea</taxon>
        <taxon>Oligostraca</taxon>
        <taxon>Ostracoda</taxon>
        <taxon>Podocopa</taxon>
        <taxon>Podocopida</taxon>
        <taxon>Darwinulocopina</taxon>
        <taxon>Darwinuloidea</taxon>
        <taxon>Darwinulidae</taxon>
        <taxon>Darwinula</taxon>
    </lineage>
</organism>
<dbReference type="AlphaFoldDB" id="A0A7R9FQW8"/>
<keyword evidence="4" id="KW-1185">Reference proteome</keyword>
<dbReference type="InterPro" id="IPR013783">
    <property type="entry name" value="Ig-like_fold"/>
</dbReference>
<proteinExistence type="predicted"/>
<evidence type="ECO:0000313" key="3">
    <source>
        <dbReference type="EMBL" id="CAD7251399.1"/>
    </source>
</evidence>
<keyword evidence="1" id="KW-1015">Disulfide bond</keyword>
<dbReference type="PANTHER" id="PTHR21261">
    <property type="entry name" value="BEAT PROTEIN"/>
    <property type="match status" value="1"/>
</dbReference>
<dbReference type="InterPro" id="IPR036179">
    <property type="entry name" value="Ig-like_dom_sf"/>
</dbReference>
<dbReference type="InterPro" id="IPR013162">
    <property type="entry name" value="CD80_C2-set"/>
</dbReference>
<dbReference type="OrthoDB" id="6415662at2759"/>
<dbReference type="Proteomes" id="UP000677054">
    <property type="component" value="Unassembled WGS sequence"/>
</dbReference>
<dbReference type="PANTHER" id="PTHR21261:SF15">
    <property type="entry name" value="BEATEN PATH IIIA, ISOFORM D-RELATED"/>
    <property type="match status" value="1"/>
</dbReference>
<evidence type="ECO:0000256" key="1">
    <source>
        <dbReference type="ARBA" id="ARBA00023157"/>
    </source>
</evidence>
<dbReference type="SUPFAM" id="SSF48726">
    <property type="entry name" value="Immunoglobulin"/>
    <property type="match status" value="1"/>
</dbReference>
<evidence type="ECO:0000259" key="2">
    <source>
        <dbReference type="PROSITE" id="PS50835"/>
    </source>
</evidence>
<dbReference type="PROSITE" id="PS50835">
    <property type="entry name" value="IG_LIKE"/>
    <property type="match status" value="1"/>
</dbReference>
<feature type="non-terminal residue" evidence="3">
    <location>
        <position position="1"/>
    </location>
</feature>
<reference evidence="3" key="1">
    <citation type="submission" date="2020-11" db="EMBL/GenBank/DDBJ databases">
        <authorList>
            <person name="Tran Van P."/>
        </authorList>
    </citation>
    <scope>NUCLEOTIDE SEQUENCE</scope>
</reference>
<name>A0A7R9FQW8_9CRUS</name>
<evidence type="ECO:0000313" key="4">
    <source>
        <dbReference type="Proteomes" id="UP000677054"/>
    </source>
</evidence>